<dbReference type="SUPFAM" id="SSF54593">
    <property type="entry name" value="Glyoxalase/Bleomycin resistance protein/Dihydroxybiphenyl dioxygenase"/>
    <property type="match status" value="1"/>
</dbReference>
<dbReference type="Pfam" id="PF00903">
    <property type="entry name" value="Glyoxalase"/>
    <property type="match status" value="1"/>
</dbReference>
<protein>
    <submittedName>
        <fullName evidence="3">Lyase</fullName>
    </submittedName>
</protein>
<dbReference type="EMBL" id="QYCY01000001">
    <property type="protein sequence ID" value="RLV76773.1"/>
    <property type="molecule type" value="Genomic_DNA"/>
</dbReference>
<keyword evidence="1" id="KW-0479">Metal-binding</keyword>
<keyword evidence="3" id="KW-0456">Lyase</keyword>
<evidence type="ECO:0000313" key="4">
    <source>
        <dbReference type="Proteomes" id="UP000281594"/>
    </source>
</evidence>
<evidence type="ECO:0000313" key="3">
    <source>
        <dbReference type="EMBL" id="RLV76773.1"/>
    </source>
</evidence>
<dbReference type="InterPro" id="IPR051785">
    <property type="entry name" value="MMCE/EMCE_epimerase"/>
</dbReference>
<dbReference type="STRING" id="1343740.M271_43320"/>
<feature type="domain" description="VOC" evidence="2">
    <location>
        <begin position="14"/>
        <end position="149"/>
    </location>
</feature>
<dbReference type="Gene3D" id="3.10.180.10">
    <property type="entry name" value="2,3-Dihydroxybiphenyl 1,2-Dioxygenase, domain 1"/>
    <property type="match status" value="1"/>
</dbReference>
<gene>
    <name evidence="3" type="ORF">D3C57_100350</name>
</gene>
<dbReference type="PANTHER" id="PTHR43048:SF4">
    <property type="entry name" value="RING-CLEAVING DIOXYGENASE-RELATED"/>
    <property type="match status" value="1"/>
</dbReference>
<reference evidence="3 4" key="1">
    <citation type="journal article" date="2018" name="J. Biol. Chem.">
        <title>Discovery of the actinoplanic acid pathway in Streptomyces rapamycinicus reveals a genetically conserved synergism with rapamycin.</title>
        <authorList>
            <person name="Mrak P."/>
            <person name="Krastel P."/>
            <person name="Pivk Lukancic P."/>
            <person name="Tao J."/>
            <person name="Pistorius D."/>
            <person name="Moore C.M."/>
        </authorList>
    </citation>
    <scope>NUCLEOTIDE SEQUENCE [LARGE SCALE GENOMIC DNA]</scope>
    <source>
        <strain evidence="3 4">NRRL 5491</strain>
    </source>
</reference>
<dbReference type="GO" id="GO:0046491">
    <property type="term" value="P:L-methylmalonyl-CoA metabolic process"/>
    <property type="evidence" value="ECO:0007669"/>
    <property type="project" value="TreeGrafter"/>
</dbReference>
<accession>A0A3L8RCU4</accession>
<evidence type="ECO:0000256" key="1">
    <source>
        <dbReference type="ARBA" id="ARBA00022723"/>
    </source>
</evidence>
<dbReference type="PANTHER" id="PTHR43048">
    <property type="entry name" value="METHYLMALONYL-COA EPIMERASE"/>
    <property type="match status" value="1"/>
</dbReference>
<dbReference type="PROSITE" id="PS51819">
    <property type="entry name" value="VOC"/>
    <property type="match status" value="1"/>
</dbReference>
<dbReference type="InterPro" id="IPR004360">
    <property type="entry name" value="Glyas_Fos-R_dOase_dom"/>
</dbReference>
<dbReference type="GO" id="GO:0004493">
    <property type="term" value="F:methylmalonyl-CoA epimerase activity"/>
    <property type="evidence" value="ECO:0007669"/>
    <property type="project" value="TreeGrafter"/>
</dbReference>
<sequence>MEKRAPPPGRSVSGMDITLSTCFIAVDDHDKAIAFYRDVLGLEVRNDVGFEGMRWVTVGSPSQPDVSIVLEPPLADPNASPADRQTMAELLAKGLLRGVLFATDDCDATFERISGAGGEVLQEPMDQPYGVRDCAFRDPAGNLLRFTQPLKK</sequence>
<evidence type="ECO:0000259" key="2">
    <source>
        <dbReference type="PROSITE" id="PS51819"/>
    </source>
</evidence>
<dbReference type="InterPro" id="IPR037523">
    <property type="entry name" value="VOC_core"/>
</dbReference>
<name>A0A3L8RCU4_STRRN</name>
<dbReference type="CDD" id="cd07263">
    <property type="entry name" value="VOC_like"/>
    <property type="match status" value="1"/>
</dbReference>
<organism evidence="3 4">
    <name type="scientific">Streptomyces rapamycinicus (strain ATCC 29253 / DSM 41530 / NRRL 5491 / AYB-994)</name>
    <name type="common">Streptomyces hygroscopicus (strain ATCC 29253)</name>
    <dbReference type="NCBI Taxonomy" id="1343740"/>
    <lineage>
        <taxon>Bacteria</taxon>
        <taxon>Bacillati</taxon>
        <taxon>Actinomycetota</taxon>
        <taxon>Actinomycetes</taxon>
        <taxon>Kitasatosporales</taxon>
        <taxon>Streptomycetaceae</taxon>
        <taxon>Streptomyces</taxon>
        <taxon>Streptomyces violaceusniger group</taxon>
    </lineage>
</organism>
<dbReference type="GO" id="GO:0046872">
    <property type="term" value="F:metal ion binding"/>
    <property type="evidence" value="ECO:0007669"/>
    <property type="project" value="UniProtKB-KW"/>
</dbReference>
<dbReference type="InterPro" id="IPR029068">
    <property type="entry name" value="Glyas_Bleomycin-R_OHBP_Dase"/>
</dbReference>
<comment type="caution">
    <text evidence="3">The sequence shown here is derived from an EMBL/GenBank/DDBJ whole genome shotgun (WGS) entry which is preliminary data.</text>
</comment>
<dbReference type="GO" id="GO:0016829">
    <property type="term" value="F:lyase activity"/>
    <property type="evidence" value="ECO:0007669"/>
    <property type="project" value="UniProtKB-KW"/>
</dbReference>
<dbReference type="Proteomes" id="UP000281594">
    <property type="component" value="Unassembled WGS sequence"/>
</dbReference>
<dbReference type="AlphaFoldDB" id="A0A3L8RCU4"/>
<proteinExistence type="predicted"/>